<dbReference type="SUPFAM" id="SSF53448">
    <property type="entry name" value="Nucleotide-diphospho-sugar transferases"/>
    <property type="match status" value="1"/>
</dbReference>
<feature type="coiled-coil region" evidence="4">
    <location>
        <begin position="728"/>
        <end position="776"/>
    </location>
</feature>
<keyword evidence="4" id="KW-0175">Coiled coil</keyword>
<dbReference type="Pfam" id="PF09258">
    <property type="entry name" value="Glyco_transf_64"/>
    <property type="match status" value="1"/>
</dbReference>
<evidence type="ECO:0000256" key="4">
    <source>
        <dbReference type="SAM" id="Coils"/>
    </source>
</evidence>
<dbReference type="GO" id="GO:0016757">
    <property type="term" value="F:glycosyltransferase activity"/>
    <property type="evidence" value="ECO:0007669"/>
    <property type="project" value="InterPro"/>
</dbReference>
<dbReference type="EMBL" id="OOIL02006662">
    <property type="protein sequence ID" value="VFQ99464.1"/>
    <property type="molecule type" value="Genomic_DNA"/>
</dbReference>
<feature type="region of interest" description="Disordered" evidence="5">
    <location>
        <begin position="541"/>
        <end position="561"/>
    </location>
</feature>
<keyword evidence="3" id="KW-1015">Disulfide bond</keyword>
<dbReference type="InterPro" id="IPR029044">
    <property type="entry name" value="Nucleotide-diphossugar_trans"/>
</dbReference>
<comment type="similarity">
    <text evidence="1">Belongs to the glycosyltransferase 64 family.</text>
</comment>
<evidence type="ECO:0000256" key="5">
    <source>
        <dbReference type="SAM" id="MobiDB-lite"/>
    </source>
</evidence>
<evidence type="ECO:0000259" key="7">
    <source>
        <dbReference type="Pfam" id="PF09258"/>
    </source>
</evidence>
<feature type="compositionally biased region" description="Acidic residues" evidence="5">
    <location>
        <begin position="880"/>
        <end position="890"/>
    </location>
</feature>
<dbReference type="InterPro" id="IPR053318">
    <property type="entry name" value="GT64"/>
</dbReference>
<feature type="region of interest" description="Disordered" evidence="5">
    <location>
        <begin position="274"/>
        <end position="313"/>
    </location>
</feature>
<reference evidence="8 9" key="1">
    <citation type="submission" date="2018-04" db="EMBL/GenBank/DDBJ databases">
        <authorList>
            <person name="Vogel A."/>
        </authorList>
    </citation>
    <scope>NUCLEOTIDE SEQUENCE [LARGE SCALE GENOMIC DNA]</scope>
</reference>
<sequence>MMITRTRGFSSRPPRAEAAVLHGCLLKMKAVFLLLFFFLTLLIIITVTLKAVPSTAPAMQPPLHQHYSSLHSKGYTILMNTWKRSDLLVQSVSHYSSCHGLASIHVVWSEPDPPPPSLIHRLKRAVRSRSSPANGQRVELVFDINAESSLNNRFKEVNGLQTDGVFSVDDDVLLPCSSVVLAFDVWRSAPDTMVGFVPRVHHSDDGGGINGERYKYGGWWSVWWMGRYIKNRRWTPSLPFAFFTTVRLQLHCSPDSFFFLSRSVPSLAAMIVSDSDSATPSPNSRQAGQSASDRNPGHTPSPRPSPSAVPGHKWRRLRKQYPSSTLVDEGSRVELDENIMALCHCQITGRGFADATDMVGPSIEVMRPTSTQTALDAPSGFFTVHLASLKKGLRFPLHPLLIEFLNVVDLLPCQLVPNSHRYIAGYLVRCRDIGVNPTLDHFIFTFKLTKGHKDWASYASLSQRSSKLFASDKKGSTKDWKPFFVFVSTGPESPFTGSGRPSFRRIPRPPPDATLLSITRQFCNKGVMNIKEDELRHQPDLLRDIPGGHQPDQLKDIPEEGLDCGPFVELQDSGEEMDSDLLLSRFTAGRKRKRETRGQGKRSSSHHEEGPSRKPVVTVVEDQEDATQEPGTMAGQSPPHPVTGQPSPPAVTYEVATGGRSTRLCIPPLPQSLGDVQLETLITLPAEDQARISAGSEDDLDNMVLLRLSQATLGMIEVVGRKRGRQAAADEENRCVALEADKASLSLEVESVSARVVELEGEKSDLIQQLEVERSDRVRHAEGAVESFKSSPDFTVVAMERMEELTAAWLKTEPEAQWMVKEGTKSFNCGLFHAQQVFHNRLAQLPKGFSLPDLGFPPPCRSLAEFDPSPYLDGGSSSASEEEEEEEVEGDVWGSILPNVEIVLNCTVVDARDYP</sequence>
<feature type="compositionally biased region" description="Basic residues" evidence="5">
    <location>
        <begin position="588"/>
        <end position="604"/>
    </location>
</feature>
<evidence type="ECO:0000259" key="6">
    <source>
        <dbReference type="Pfam" id="PF04195"/>
    </source>
</evidence>
<evidence type="ECO:0000256" key="3">
    <source>
        <dbReference type="ARBA" id="ARBA00023157"/>
    </source>
</evidence>
<dbReference type="PANTHER" id="PTHR48410">
    <property type="entry name" value="GLYCOSYLINOSITOL PHOSPHORYLCERAMIDE MANNOSYL TRANSFERASE 1"/>
    <property type="match status" value="1"/>
</dbReference>
<feature type="region of interest" description="Disordered" evidence="5">
    <location>
        <begin position="867"/>
        <end position="890"/>
    </location>
</feature>
<protein>
    <submittedName>
        <fullName evidence="8">Uncharacterized protein</fullName>
    </submittedName>
</protein>
<proteinExistence type="inferred from homology"/>
<dbReference type="PANTHER" id="PTHR48410:SF1">
    <property type="entry name" value="GLYCOSYLINOSITOL PHOSPHORYLCERAMIDE MANNOSYL TRANSFERASE 1"/>
    <property type="match status" value="1"/>
</dbReference>
<name>A0A484NI16_9ASTE</name>
<dbReference type="Pfam" id="PF04195">
    <property type="entry name" value="Transposase_28"/>
    <property type="match status" value="1"/>
</dbReference>
<feature type="compositionally biased region" description="Polar residues" evidence="5">
    <location>
        <begin position="274"/>
        <end position="293"/>
    </location>
</feature>
<feature type="domain" description="Transposase (putative) gypsy type" evidence="6">
    <location>
        <begin position="385"/>
        <end position="449"/>
    </location>
</feature>
<evidence type="ECO:0000256" key="1">
    <source>
        <dbReference type="ARBA" id="ARBA00008700"/>
    </source>
</evidence>
<keyword evidence="2" id="KW-0808">Transferase</keyword>
<dbReference type="InterPro" id="IPR015338">
    <property type="entry name" value="GT64_dom"/>
</dbReference>
<dbReference type="AlphaFoldDB" id="A0A484NI16"/>
<accession>A0A484NI16</accession>
<dbReference type="OrthoDB" id="686887at2759"/>
<feature type="region of interest" description="Disordered" evidence="5">
    <location>
        <begin position="585"/>
        <end position="652"/>
    </location>
</feature>
<evidence type="ECO:0000313" key="8">
    <source>
        <dbReference type="EMBL" id="VFQ99464.1"/>
    </source>
</evidence>
<keyword evidence="9" id="KW-1185">Reference proteome</keyword>
<feature type="domain" description="Glycosyl transferase 64" evidence="7">
    <location>
        <begin position="75"/>
        <end position="221"/>
    </location>
</feature>
<feature type="compositionally biased region" description="Pro residues" evidence="5">
    <location>
        <begin position="638"/>
        <end position="649"/>
    </location>
</feature>
<evidence type="ECO:0000256" key="2">
    <source>
        <dbReference type="ARBA" id="ARBA00022679"/>
    </source>
</evidence>
<gene>
    <name evidence="8" type="ORF">CCAM_LOCUS41240</name>
</gene>
<evidence type="ECO:0000313" key="9">
    <source>
        <dbReference type="Proteomes" id="UP000595140"/>
    </source>
</evidence>
<dbReference type="Gene3D" id="3.90.550.10">
    <property type="entry name" value="Spore Coat Polysaccharide Biosynthesis Protein SpsA, Chain A"/>
    <property type="match status" value="1"/>
</dbReference>
<dbReference type="InterPro" id="IPR007321">
    <property type="entry name" value="Transposase_28"/>
</dbReference>
<dbReference type="GO" id="GO:0016020">
    <property type="term" value="C:membrane"/>
    <property type="evidence" value="ECO:0007669"/>
    <property type="project" value="InterPro"/>
</dbReference>
<organism evidence="8 9">
    <name type="scientific">Cuscuta campestris</name>
    <dbReference type="NCBI Taxonomy" id="132261"/>
    <lineage>
        <taxon>Eukaryota</taxon>
        <taxon>Viridiplantae</taxon>
        <taxon>Streptophyta</taxon>
        <taxon>Embryophyta</taxon>
        <taxon>Tracheophyta</taxon>
        <taxon>Spermatophyta</taxon>
        <taxon>Magnoliopsida</taxon>
        <taxon>eudicotyledons</taxon>
        <taxon>Gunneridae</taxon>
        <taxon>Pentapetalae</taxon>
        <taxon>asterids</taxon>
        <taxon>lamiids</taxon>
        <taxon>Solanales</taxon>
        <taxon>Convolvulaceae</taxon>
        <taxon>Cuscuteae</taxon>
        <taxon>Cuscuta</taxon>
        <taxon>Cuscuta subgen. Grammica</taxon>
        <taxon>Cuscuta sect. Cleistogrammica</taxon>
    </lineage>
</organism>
<dbReference type="Proteomes" id="UP000595140">
    <property type="component" value="Unassembled WGS sequence"/>
</dbReference>